<accession>A0A6G3WRE1</accession>
<proteinExistence type="predicted"/>
<organism evidence="1">
    <name type="scientific">Streptomyces sp. SID7499</name>
    <dbReference type="NCBI Taxonomy" id="2706086"/>
    <lineage>
        <taxon>Bacteria</taxon>
        <taxon>Bacillati</taxon>
        <taxon>Actinomycetota</taxon>
        <taxon>Actinomycetes</taxon>
        <taxon>Kitasatosporales</taxon>
        <taxon>Streptomycetaceae</taxon>
        <taxon>Streptomyces</taxon>
    </lineage>
</organism>
<sequence>MIASHLEKGVGRPTLRLVNDPVHRFEVEPPTDVRLKGVRDRTVESTVYEWPGSDR</sequence>
<name>A0A6G3WRE1_9ACTN</name>
<dbReference type="EMBL" id="JAAGMN010001636">
    <property type="protein sequence ID" value="NEE07860.1"/>
    <property type="molecule type" value="Genomic_DNA"/>
</dbReference>
<protein>
    <submittedName>
        <fullName evidence="1">Uncharacterized protein</fullName>
    </submittedName>
</protein>
<evidence type="ECO:0000313" key="1">
    <source>
        <dbReference type="EMBL" id="NEE07860.1"/>
    </source>
</evidence>
<gene>
    <name evidence="1" type="ORF">G3M58_15540</name>
</gene>
<reference evidence="1" key="1">
    <citation type="submission" date="2020-01" db="EMBL/GenBank/DDBJ databases">
        <title>Insect and environment-associated Actinomycetes.</title>
        <authorList>
            <person name="Currrie C."/>
            <person name="Chevrette M."/>
            <person name="Carlson C."/>
            <person name="Stubbendieck R."/>
            <person name="Wendt-Pienkowski E."/>
        </authorList>
    </citation>
    <scope>NUCLEOTIDE SEQUENCE</scope>
    <source>
        <strain evidence="1">SID7499</strain>
    </source>
</reference>
<dbReference type="AlphaFoldDB" id="A0A6G3WRE1"/>
<comment type="caution">
    <text evidence="1">The sequence shown here is derived from an EMBL/GenBank/DDBJ whole genome shotgun (WGS) entry which is preliminary data.</text>
</comment>